<feature type="domain" description="Rubredoxin-like" evidence="6">
    <location>
        <begin position="53"/>
        <end position="95"/>
    </location>
</feature>
<evidence type="ECO:0000256" key="2">
    <source>
        <dbReference type="ARBA" id="ARBA00022723"/>
    </source>
</evidence>
<sequence length="133" mass="14580">MGFVSGVSANSLRSGRGLGTVGRYPNRLLFVSRGVNSRGRRSVVKMSEEEFWQGEWVCVDCGYIYGQSEGVPFEELPTNFRCPQCRAPKRRFAKKAGEVVASNADASNTQILLVSLLGLFAIVAFGIWAAQEL</sequence>
<keyword evidence="3" id="KW-0249">Electron transport</keyword>
<reference evidence="7 8" key="1">
    <citation type="journal article" date="2023" name="Nat. Commun.">
        <title>Origin of minicircular mitochondrial genomes in red algae.</title>
        <authorList>
            <person name="Lee Y."/>
            <person name="Cho C.H."/>
            <person name="Lee Y.M."/>
            <person name="Park S.I."/>
            <person name="Yang J.H."/>
            <person name="West J.A."/>
            <person name="Bhattacharya D."/>
            <person name="Yoon H.S."/>
        </authorList>
    </citation>
    <scope>NUCLEOTIDE SEQUENCE [LARGE SCALE GENOMIC DNA]</scope>
    <source>
        <strain evidence="7 8">CCMP1338</strain>
        <tissue evidence="7">Whole cell</tissue>
    </source>
</reference>
<evidence type="ECO:0000313" key="7">
    <source>
        <dbReference type="EMBL" id="KAJ8907988.1"/>
    </source>
</evidence>
<keyword evidence="8" id="KW-1185">Reference proteome</keyword>
<dbReference type="InterPro" id="IPR024935">
    <property type="entry name" value="Rubredoxin_dom"/>
</dbReference>
<dbReference type="Proteomes" id="UP001157974">
    <property type="component" value="Unassembled WGS sequence"/>
</dbReference>
<gene>
    <name evidence="7" type="ORF">NDN08_008089</name>
</gene>
<dbReference type="PANTHER" id="PTHR48136:SF1">
    <property type="entry name" value="RUBREDOXIN-LIKE SUPERFAMILY PROTEIN"/>
    <property type="match status" value="1"/>
</dbReference>
<dbReference type="PROSITE" id="PS50903">
    <property type="entry name" value="RUBREDOXIN_LIKE"/>
    <property type="match status" value="1"/>
</dbReference>
<organism evidence="7 8">
    <name type="scientific">Rhodosorus marinus</name>
    <dbReference type="NCBI Taxonomy" id="101924"/>
    <lineage>
        <taxon>Eukaryota</taxon>
        <taxon>Rhodophyta</taxon>
        <taxon>Stylonematophyceae</taxon>
        <taxon>Stylonematales</taxon>
        <taxon>Stylonemataceae</taxon>
        <taxon>Rhodosorus</taxon>
    </lineage>
</organism>
<dbReference type="PANTHER" id="PTHR48136">
    <property type="entry name" value="RUBREDOXIN-LIKE SUPERFAMILY PROTEIN"/>
    <property type="match status" value="1"/>
</dbReference>
<evidence type="ECO:0000256" key="3">
    <source>
        <dbReference type="ARBA" id="ARBA00022982"/>
    </source>
</evidence>
<keyword evidence="2" id="KW-0479">Metal-binding</keyword>
<keyword evidence="4" id="KW-0408">Iron</keyword>
<keyword evidence="5" id="KW-0472">Membrane</keyword>
<dbReference type="Pfam" id="PF00301">
    <property type="entry name" value="Rubredoxin"/>
    <property type="match status" value="1"/>
</dbReference>
<protein>
    <recommendedName>
        <fullName evidence="6">Rubredoxin-like domain-containing protein</fullName>
    </recommendedName>
</protein>
<dbReference type="EMBL" id="JAMWBK010000002">
    <property type="protein sequence ID" value="KAJ8907988.1"/>
    <property type="molecule type" value="Genomic_DNA"/>
</dbReference>
<keyword evidence="1" id="KW-0813">Transport</keyword>
<evidence type="ECO:0000259" key="6">
    <source>
        <dbReference type="PROSITE" id="PS50903"/>
    </source>
</evidence>
<keyword evidence="5" id="KW-0812">Transmembrane</keyword>
<feature type="transmembrane region" description="Helical" evidence="5">
    <location>
        <begin position="111"/>
        <end position="130"/>
    </location>
</feature>
<evidence type="ECO:0000313" key="8">
    <source>
        <dbReference type="Proteomes" id="UP001157974"/>
    </source>
</evidence>
<dbReference type="SUPFAM" id="SSF57802">
    <property type="entry name" value="Rubredoxin-like"/>
    <property type="match status" value="1"/>
</dbReference>
<dbReference type="Gene3D" id="2.20.28.10">
    <property type="match status" value="1"/>
</dbReference>
<keyword evidence="5" id="KW-1133">Transmembrane helix</keyword>
<dbReference type="InterPro" id="IPR024934">
    <property type="entry name" value="Rubredoxin-like_dom"/>
</dbReference>
<dbReference type="AlphaFoldDB" id="A0AAV8V3E1"/>
<dbReference type="GO" id="GO:0005506">
    <property type="term" value="F:iron ion binding"/>
    <property type="evidence" value="ECO:0007669"/>
    <property type="project" value="InterPro"/>
</dbReference>
<name>A0AAV8V3E1_9RHOD</name>
<evidence type="ECO:0000256" key="1">
    <source>
        <dbReference type="ARBA" id="ARBA00022448"/>
    </source>
</evidence>
<evidence type="ECO:0000256" key="5">
    <source>
        <dbReference type="SAM" id="Phobius"/>
    </source>
</evidence>
<proteinExistence type="predicted"/>
<evidence type="ECO:0000256" key="4">
    <source>
        <dbReference type="ARBA" id="ARBA00023004"/>
    </source>
</evidence>
<accession>A0AAV8V3E1</accession>
<comment type="caution">
    <text evidence="7">The sequence shown here is derived from an EMBL/GenBank/DDBJ whole genome shotgun (WGS) entry which is preliminary data.</text>
</comment>